<accession>A0A4C1UQV6</accession>
<evidence type="ECO:0000256" key="1">
    <source>
        <dbReference type="SAM" id="MobiDB-lite"/>
    </source>
</evidence>
<name>A0A4C1UQV6_EUMVA</name>
<dbReference type="EMBL" id="BGZK01000205">
    <property type="protein sequence ID" value="GBP28362.1"/>
    <property type="molecule type" value="Genomic_DNA"/>
</dbReference>
<organism evidence="2 3">
    <name type="scientific">Eumeta variegata</name>
    <name type="common">Bagworm moth</name>
    <name type="synonym">Eumeta japonica</name>
    <dbReference type="NCBI Taxonomy" id="151549"/>
    <lineage>
        <taxon>Eukaryota</taxon>
        <taxon>Metazoa</taxon>
        <taxon>Ecdysozoa</taxon>
        <taxon>Arthropoda</taxon>
        <taxon>Hexapoda</taxon>
        <taxon>Insecta</taxon>
        <taxon>Pterygota</taxon>
        <taxon>Neoptera</taxon>
        <taxon>Endopterygota</taxon>
        <taxon>Lepidoptera</taxon>
        <taxon>Glossata</taxon>
        <taxon>Ditrysia</taxon>
        <taxon>Tineoidea</taxon>
        <taxon>Psychidae</taxon>
        <taxon>Oiketicinae</taxon>
        <taxon>Eumeta</taxon>
    </lineage>
</organism>
<reference evidence="2 3" key="1">
    <citation type="journal article" date="2019" name="Commun. Biol.">
        <title>The bagworm genome reveals a unique fibroin gene that provides high tensile strength.</title>
        <authorList>
            <person name="Kono N."/>
            <person name="Nakamura H."/>
            <person name="Ohtoshi R."/>
            <person name="Tomita M."/>
            <person name="Numata K."/>
            <person name="Arakawa K."/>
        </authorList>
    </citation>
    <scope>NUCLEOTIDE SEQUENCE [LARGE SCALE GENOMIC DNA]</scope>
</reference>
<evidence type="ECO:0000313" key="3">
    <source>
        <dbReference type="Proteomes" id="UP000299102"/>
    </source>
</evidence>
<evidence type="ECO:0000313" key="2">
    <source>
        <dbReference type="EMBL" id="GBP28362.1"/>
    </source>
</evidence>
<feature type="compositionally biased region" description="Low complexity" evidence="1">
    <location>
        <begin position="127"/>
        <end position="140"/>
    </location>
</feature>
<proteinExistence type="predicted"/>
<feature type="region of interest" description="Disordered" evidence="1">
    <location>
        <begin position="105"/>
        <end position="143"/>
    </location>
</feature>
<dbReference type="Proteomes" id="UP000299102">
    <property type="component" value="Unassembled WGS sequence"/>
</dbReference>
<dbReference type="AlphaFoldDB" id="A0A4C1UQV6"/>
<protein>
    <submittedName>
        <fullName evidence="2">Uncharacterized protein</fullName>
    </submittedName>
</protein>
<sequence>MIIIDLYTPPSRDYAGIIHAIACSARNRLRASVRFIFSAETSIKSFLKPLYDNPQETKTLSASVRQGSAVRPKDSGRAFYSGNRCLRSPRLECAASVTSFHVIKGGGTRPSDGNEPTATTVRGRLQGGNVNRAGRAAAGPRRAHKSHQILVQIIAHNEKSTYFINARELKLLSAGIGVWHAAAAVTWMMEHHPSDLNRLRRKIHENGAGWGGGSAAKSVVLALERPRFDS</sequence>
<keyword evidence="3" id="KW-1185">Reference proteome</keyword>
<gene>
    <name evidence="2" type="ORF">EVAR_11825_1</name>
</gene>
<comment type="caution">
    <text evidence="2">The sequence shown here is derived from an EMBL/GenBank/DDBJ whole genome shotgun (WGS) entry which is preliminary data.</text>
</comment>